<evidence type="ECO:0000313" key="1">
    <source>
        <dbReference type="Proteomes" id="UP000095287"/>
    </source>
</evidence>
<dbReference type="WBParaSite" id="L893_g21419.t1">
    <property type="protein sequence ID" value="L893_g21419.t1"/>
    <property type="gene ID" value="L893_g21419"/>
</dbReference>
<keyword evidence="1" id="KW-1185">Reference proteome</keyword>
<evidence type="ECO:0000313" key="2">
    <source>
        <dbReference type="WBParaSite" id="L893_g21419.t1"/>
    </source>
</evidence>
<protein>
    <submittedName>
        <fullName evidence="2">F-box domain-containing protein</fullName>
    </submittedName>
</protein>
<accession>A0A1I7YZV5</accession>
<proteinExistence type="predicted"/>
<dbReference type="AlphaFoldDB" id="A0A1I7YZV5"/>
<reference evidence="2" key="1">
    <citation type="submission" date="2016-11" db="UniProtKB">
        <authorList>
            <consortium name="WormBaseParasite"/>
        </authorList>
    </citation>
    <scope>IDENTIFICATION</scope>
</reference>
<name>A0A1I7YZV5_9BILA</name>
<dbReference type="Proteomes" id="UP000095287">
    <property type="component" value="Unplaced"/>
</dbReference>
<organism evidence="1 2">
    <name type="scientific">Steinernema glaseri</name>
    <dbReference type="NCBI Taxonomy" id="37863"/>
    <lineage>
        <taxon>Eukaryota</taxon>
        <taxon>Metazoa</taxon>
        <taxon>Ecdysozoa</taxon>
        <taxon>Nematoda</taxon>
        <taxon>Chromadorea</taxon>
        <taxon>Rhabditida</taxon>
        <taxon>Tylenchina</taxon>
        <taxon>Panagrolaimomorpha</taxon>
        <taxon>Strongyloidoidea</taxon>
        <taxon>Steinernematidae</taxon>
        <taxon>Steinernema</taxon>
    </lineage>
</organism>
<sequence length="342" mass="39332">MDVVPYKFVDSVVELFDGEETLDPLANEVRNPLWKAVVDVHYRNREYYDVYVRVTKGGTKAQLATRKNFTEIYGNLESIQKNSRFARINRIDDLSLSHRLEMDNFQLLTKADAVKQLKTVLPYFELGSVLVSTGDLSDGQRIILPTLFNRVSLRSIYLTYHGQITLDFLKDQINNSPYLEMVHLYGDKWPKSVLPLVESFCLKGRPGKLVSLWMTETTTQVIDMRFVQKLFDHWEVSRNLNFSLSFNKKAIDHSGRTALLNQGRVLEITPAKFYNHSSSIGAFLSLGDIWCLEFRSCEVRSRGFGRSVARYLRTLRSRSNPAPVKSIMQYLVVQVRSEDAPS</sequence>